<feature type="repeat" description="WD" evidence="3">
    <location>
        <begin position="293"/>
        <end position="334"/>
    </location>
</feature>
<dbReference type="Gene3D" id="2.130.10.10">
    <property type="entry name" value="YVTN repeat-like/Quinoprotein amine dehydrogenase"/>
    <property type="match status" value="4"/>
</dbReference>
<keyword evidence="2" id="KW-0677">Repeat</keyword>
<feature type="repeat" description="WD" evidence="3">
    <location>
        <begin position="423"/>
        <end position="457"/>
    </location>
</feature>
<dbReference type="SMART" id="SM00320">
    <property type="entry name" value="WD40"/>
    <property type="match status" value="11"/>
</dbReference>
<dbReference type="PRINTS" id="PR00320">
    <property type="entry name" value="GPROTEINBRPT"/>
</dbReference>
<protein>
    <recommendedName>
        <fullName evidence="6">WD40 repeat-like protein</fullName>
    </recommendedName>
</protein>
<sequence length="490" mass="52933">MNQGGWVFAVAISSDGQWIATAGEDAKIIIWDARTQEKVVEWEGHSSSVWTLGFSVDSARLVSGSRDGSVVVWSTTTGKRLVGPLTGHTGWVFCASFSPQGDEIASCDSRDAYVMYASGTATARTGLSRTVIKAISLAWTPNGLLITGCYDGSIKQFDSSTGSLLAEWTAHINIIRSITVSPNRKFIVSGFPDHTVRLWDTTTQQQIGPVLQHDDAVHSVAISPDGSHLLSGGLGGKARIWSLKGFIPQSTMNEGGRVAALAVSSDGQWIAAGGEKTTITIWNAATEAKVATLKGHKDWVRSLAFSSDSTRLLSGSCDKTVIVWSTKTGKPLLGPLSGHVYSVGSTSLAWTPNDGQRLIVGCTNGFIKVFDPRTGALLAQWEGHCQLVHSIVVSPNIKFIVSGSWRDKVRLWDMRTYKEIVTTLQHRNDVNSVAISPDGSDLAVGVTDNEARFWNLKGIISSTLFNLRNTPTKFNDAVRPRVSNRLSNHH</sequence>
<reference evidence="5" key="2">
    <citation type="submission" date="2015-01" db="EMBL/GenBank/DDBJ databases">
        <title>Evolutionary Origins and Diversification of the Mycorrhizal Mutualists.</title>
        <authorList>
            <consortium name="DOE Joint Genome Institute"/>
            <consortium name="Mycorrhizal Genomics Consortium"/>
            <person name="Kohler A."/>
            <person name="Kuo A."/>
            <person name="Nagy L.G."/>
            <person name="Floudas D."/>
            <person name="Copeland A."/>
            <person name="Barry K.W."/>
            <person name="Cichocki N."/>
            <person name="Veneault-Fourrey C."/>
            <person name="LaButti K."/>
            <person name="Lindquist E.A."/>
            <person name="Lipzen A."/>
            <person name="Lundell T."/>
            <person name="Morin E."/>
            <person name="Murat C."/>
            <person name="Riley R."/>
            <person name="Ohm R."/>
            <person name="Sun H."/>
            <person name="Tunlid A."/>
            <person name="Henrissat B."/>
            <person name="Grigoriev I.V."/>
            <person name="Hibbett D.S."/>
            <person name="Martin F."/>
        </authorList>
    </citation>
    <scope>NUCLEOTIDE SEQUENCE [LARGE SCALE GENOMIC DNA]</scope>
    <source>
        <strain evidence="5">ATCC 200175</strain>
    </source>
</reference>
<dbReference type="InterPro" id="IPR011044">
    <property type="entry name" value="Quino_amine_DH_bsu"/>
</dbReference>
<dbReference type="InterPro" id="IPR001680">
    <property type="entry name" value="WD40_rpt"/>
</dbReference>
<reference evidence="4 5" key="1">
    <citation type="submission" date="2014-06" db="EMBL/GenBank/DDBJ databases">
        <authorList>
            <consortium name="DOE Joint Genome Institute"/>
            <person name="Kuo A."/>
            <person name="Kohler A."/>
            <person name="Nagy L.G."/>
            <person name="Floudas D."/>
            <person name="Copeland A."/>
            <person name="Barry K.W."/>
            <person name="Cichocki N."/>
            <person name="Veneault-Fourrey C."/>
            <person name="LaButti K."/>
            <person name="Lindquist E.A."/>
            <person name="Lipzen A."/>
            <person name="Lundell T."/>
            <person name="Morin E."/>
            <person name="Murat C."/>
            <person name="Sun H."/>
            <person name="Tunlid A."/>
            <person name="Henrissat B."/>
            <person name="Grigoriev I.V."/>
            <person name="Hibbett D.S."/>
            <person name="Martin F."/>
            <person name="Nordberg H.P."/>
            <person name="Cantor M.N."/>
            <person name="Hua S.X."/>
        </authorList>
    </citation>
    <scope>NUCLEOTIDE SEQUENCE [LARGE SCALE GENOMIC DNA]</scope>
    <source>
        <strain evidence="4 5">ATCC 200175</strain>
    </source>
</reference>
<dbReference type="SUPFAM" id="SSF50969">
    <property type="entry name" value="YVTN repeat-like/Quinoprotein amine dehydrogenase"/>
    <property type="match status" value="1"/>
</dbReference>
<proteinExistence type="predicted"/>
<dbReference type="InterPro" id="IPR015943">
    <property type="entry name" value="WD40/YVTN_repeat-like_dom_sf"/>
</dbReference>
<dbReference type="PANTHER" id="PTHR44129">
    <property type="entry name" value="WD REPEAT-CONTAINING PROTEIN POP1"/>
    <property type="match status" value="1"/>
</dbReference>
<evidence type="ECO:0000313" key="4">
    <source>
        <dbReference type="EMBL" id="KIJ14090.1"/>
    </source>
</evidence>
<dbReference type="Pfam" id="PF00400">
    <property type="entry name" value="WD40"/>
    <property type="match status" value="11"/>
</dbReference>
<evidence type="ECO:0000313" key="5">
    <source>
        <dbReference type="Proteomes" id="UP000053647"/>
    </source>
</evidence>
<feature type="repeat" description="WD" evidence="3">
    <location>
        <begin position="251"/>
        <end position="292"/>
    </location>
</feature>
<dbReference type="AlphaFoldDB" id="A0A0C9TER8"/>
<dbReference type="PROSITE" id="PS50082">
    <property type="entry name" value="WD_REPEATS_2"/>
    <property type="match status" value="8"/>
</dbReference>
<feature type="repeat" description="WD" evidence="3">
    <location>
        <begin position="168"/>
        <end position="209"/>
    </location>
</feature>
<name>A0A0C9TER8_PAXIN</name>
<dbReference type="InterPro" id="IPR020472">
    <property type="entry name" value="WD40_PAC1"/>
</dbReference>
<dbReference type="InterPro" id="IPR019775">
    <property type="entry name" value="WD40_repeat_CS"/>
</dbReference>
<feature type="repeat" description="WD" evidence="3">
    <location>
        <begin position="42"/>
        <end position="83"/>
    </location>
</feature>
<dbReference type="InterPro" id="IPR050349">
    <property type="entry name" value="WD_LIS1/nudF_dynein_reg"/>
</dbReference>
<keyword evidence="1 3" id="KW-0853">WD repeat</keyword>
<evidence type="ECO:0000256" key="3">
    <source>
        <dbReference type="PROSITE-ProRule" id="PRU00221"/>
    </source>
</evidence>
<dbReference type="PROSITE" id="PS50294">
    <property type="entry name" value="WD_REPEATS_REGION"/>
    <property type="match status" value="7"/>
</dbReference>
<dbReference type="CDD" id="cd00200">
    <property type="entry name" value="WD40"/>
    <property type="match status" value="2"/>
</dbReference>
<gene>
    <name evidence="4" type="ORF">PAXINDRAFT_79809</name>
</gene>
<accession>A0A0C9TER8</accession>
<evidence type="ECO:0008006" key="6">
    <source>
        <dbReference type="Google" id="ProtNLM"/>
    </source>
</evidence>
<dbReference type="InterPro" id="IPR018391">
    <property type="entry name" value="PQQ_b-propeller_rpt"/>
</dbReference>
<dbReference type="OrthoDB" id="6262491at2759"/>
<dbReference type="InterPro" id="IPR011047">
    <property type="entry name" value="Quinoprotein_ADH-like_sf"/>
</dbReference>
<evidence type="ECO:0000256" key="2">
    <source>
        <dbReference type="ARBA" id="ARBA00022737"/>
    </source>
</evidence>
<dbReference type="EMBL" id="KN819345">
    <property type="protein sequence ID" value="KIJ14090.1"/>
    <property type="molecule type" value="Genomic_DNA"/>
</dbReference>
<dbReference type="Proteomes" id="UP000053647">
    <property type="component" value="Unassembled WGS sequence"/>
</dbReference>
<dbReference type="SUPFAM" id="SSF50998">
    <property type="entry name" value="Quinoprotein alcohol dehydrogenase-like"/>
    <property type="match status" value="1"/>
</dbReference>
<feature type="repeat" description="WD" evidence="3">
    <location>
        <begin position="210"/>
        <end position="244"/>
    </location>
</feature>
<dbReference type="SMART" id="SM00564">
    <property type="entry name" value="PQQ"/>
    <property type="match status" value="2"/>
</dbReference>
<feature type="repeat" description="WD" evidence="3">
    <location>
        <begin position="381"/>
        <end position="422"/>
    </location>
</feature>
<feature type="repeat" description="WD" evidence="3">
    <location>
        <begin position="1"/>
        <end position="41"/>
    </location>
</feature>
<organism evidence="4 5">
    <name type="scientific">Paxillus involutus ATCC 200175</name>
    <dbReference type="NCBI Taxonomy" id="664439"/>
    <lineage>
        <taxon>Eukaryota</taxon>
        <taxon>Fungi</taxon>
        <taxon>Dikarya</taxon>
        <taxon>Basidiomycota</taxon>
        <taxon>Agaricomycotina</taxon>
        <taxon>Agaricomycetes</taxon>
        <taxon>Agaricomycetidae</taxon>
        <taxon>Boletales</taxon>
        <taxon>Paxilineae</taxon>
        <taxon>Paxillaceae</taxon>
        <taxon>Paxillus</taxon>
    </lineage>
</organism>
<evidence type="ECO:0000256" key="1">
    <source>
        <dbReference type="ARBA" id="ARBA00022574"/>
    </source>
</evidence>
<dbReference type="HOGENOM" id="CLU_000288_57_33_1"/>
<dbReference type="PROSITE" id="PS00678">
    <property type="entry name" value="WD_REPEATS_1"/>
    <property type="match status" value="2"/>
</dbReference>
<keyword evidence="5" id="KW-1185">Reference proteome</keyword>